<evidence type="ECO:0000313" key="9">
    <source>
        <dbReference type="Proteomes" id="UP001221898"/>
    </source>
</evidence>
<evidence type="ECO:0000256" key="1">
    <source>
        <dbReference type="ARBA" id="ARBA00004167"/>
    </source>
</evidence>
<name>A0AAD7W1S1_9TELE</name>
<dbReference type="EMBL" id="JAINUG010000389">
    <property type="protein sequence ID" value="KAJ8372707.1"/>
    <property type="molecule type" value="Genomic_DNA"/>
</dbReference>
<dbReference type="Pfam" id="PF02038">
    <property type="entry name" value="ATP1G1_PLM_MAT8"/>
    <property type="match status" value="1"/>
</dbReference>
<protein>
    <recommendedName>
        <fullName evidence="7">FXYD domain-containing ion transport regulator</fullName>
    </recommendedName>
</protein>
<keyword evidence="9" id="KW-1185">Reference proteome</keyword>
<keyword evidence="5 7" id="KW-0406">Ion transport</keyword>
<evidence type="ECO:0000256" key="5">
    <source>
        <dbReference type="ARBA" id="ARBA00023065"/>
    </source>
</evidence>
<evidence type="ECO:0000256" key="3">
    <source>
        <dbReference type="ARBA" id="ARBA00022448"/>
    </source>
</evidence>
<reference evidence="8" key="1">
    <citation type="journal article" date="2023" name="Science">
        <title>Genome structures resolve the early diversification of teleost fishes.</title>
        <authorList>
            <person name="Parey E."/>
            <person name="Louis A."/>
            <person name="Montfort J."/>
            <person name="Bouchez O."/>
            <person name="Roques C."/>
            <person name="Iampietro C."/>
            <person name="Lluch J."/>
            <person name="Castinel A."/>
            <person name="Donnadieu C."/>
            <person name="Desvignes T."/>
            <person name="Floi Bucao C."/>
            <person name="Jouanno E."/>
            <person name="Wen M."/>
            <person name="Mejri S."/>
            <person name="Dirks R."/>
            <person name="Jansen H."/>
            <person name="Henkel C."/>
            <person name="Chen W.J."/>
            <person name="Zahm M."/>
            <person name="Cabau C."/>
            <person name="Klopp C."/>
            <person name="Thompson A.W."/>
            <person name="Robinson-Rechavi M."/>
            <person name="Braasch I."/>
            <person name="Lecointre G."/>
            <person name="Bobe J."/>
            <person name="Postlethwait J.H."/>
            <person name="Berthelot C."/>
            <person name="Roest Crollius H."/>
            <person name="Guiguen Y."/>
        </authorList>
    </citation>
    <scope>NUCLEOTIDE SEQUENCE</scope>
    <source>
        <strain evidence="8">NC1722</strain>
    </source>
</reference>
<keyword evidence="4 7" id="KW-0812">Transmembrane</keyword>
<dbReference type="Gene3D" id="1.20.5.780">
    <property type="entry name" value="Single helix bin"/>
    <property type="match status" value="1"/>
</dbReference>
<dbReference type="GO" id="GO:0016020">
    <property type="term" value="C:membrane"/>
    <property type="evidence" value="ECO:0007669"/>
    <property type="project" value="UniProtKB-SubCell"/>
</dbReference>
<keyword evidence="7" id="KW-1133">Transmembrane helix</keyword>
<gene>
    <name evidence="8" type="ORF">AAFF_G00277760</name>
</gene>
<evidence type="ECO:0000256" key="7">
    <source>
        <dbReference type="RuleBase" id="RU364131"/>
    </source>
</evidence>
<proteinExistence type="inferred from homology"/>
<comment type="caution">
    <text evidence="8">The sequence shown here is derived from an EMBL/GenBank/DDBJ whole genome shotgun (WGS) entry which is preliminary data.</text>
</comment>
<evidence type="ECO:0000256" key="4">
    <source>
        <dbReference type="ARBA" id="ARBA00022692"/>
    </source>
</evidence>
<accession>A0AAD7W1S1</accession>
<dbReference type="InterPro" id="IPR047282">
    <property type="entry name" value="ATNG"/>
</dbReference>
<comment type="subcellular location">
    <subcellularLocation>
        <location evidence="1">Membrane</location>
        <topology evidence="1">Single-pass membrane protein</topology>
    </subcellularLocation>
</comment>
<comment type="similarity">
    <text evidence="2 7">Belongs to the FXYD family.</text>
</comment>
<dbReference type="GO" id="GO:0043269">
    <property type="term" value="P:regulation of monoatomic ion transport"/>
    <property type="evidence" value="ECO:0007669"/>
    <property type="project" value="InterPro"/>
</dbReference>
<dbReference type="GO" id="GO:0006811">
    <property type="term" value="P:monoatomic ion transport"/>
    <property type="evidence" value="ECO:0007669"/>
    <property type="project" value="UniProtKB-KW"/>
</dbReference>
<dbReference type="InterPro" id="IPR000272">
    <property type="entry name" value="Ion-transport_regulator_FXYD"/>
</dbReference>
<evidence type="ECO:0000256" key="2">
    <source>
        <dbReference type="ARBA" id="ARBA00005948"/>
    </source>
</evidence>
<evidence type="ECO:0000256" key="6">
    <source>
        <dbReference type="ARBA" id="ARBA00023136"/>
    </source>
</evidence>
<dbReference type="PANTHER" id="PTHR14132">
    <property type="entry name" value="SODIUM/POTASSIUM-TRANSPORTING ATPASE SUBUNIT GAMMA"/>
    <property type="match status" value="1"/>
</dbReference>
<dbReference type="CDD" id="cd20318">
    <property type="entry name" value="FXYD2"/>
    <property type="match status" value="1"/>
</dbReference>
<keyword evidence="3 7" id="KW-0813">Transport</keyword>
<organism evidence="8 9">
    <name type="scientific">Aldrovandia affinis</name>
    <dbReference type="NCBI Taxonomy" id="143900"/>
    <lineage>
        <taxon>Eukaryota</taxon>
        <taxon>Metazoa</taxon>
        <taxon>Chordata</taxon>
        <taxon>Craniata</taxon>
        <taxon>Vertebrata</taxon>
        <taxon>Euteleostomi</taxon>
        <taxon>Actinopterygii</taxon>
        <taxon>Neopterygii</taxon>
        <taxon>Teleostei</taxon>
        <taxon>Notacanthiformes</taxon>
        <taxon>Halosauridae</taxon>
        <taxon>Aldrovandia</taxon>
    </lineage>
</organism>
<dbReference type="Proteomes" id="UP001221898">
    <property type="component" value="Unassembled WGS sequence"/>
</dbReference>
<keyword evidence="6 7" id="KW-0472">Membrane</keyword>
<dbReference type="GO" id="GO:0017080">
    <property type="term" value="F:sodium channel regulator activity"/>
    <property type="evidence" value="ECO:0007669"/>
    <property type="project" value="TreeGrafter"/>
</dbReference>
<dbReference type="AlphaFoldDB" id="A0AAD7W1S1"/>
<evidence type="ECO:0000313" key="8">
    <source>
        <dbReference type="EMBL" id="KAJ8372707.1"/>
    </source>
</evidence>
<sequence length="87" mass="9733">MLHGDLATWRAGLSSRTHRLFDGESGRDRTLSRKKSADLTEFLDDDFTYDYHLVRRGGLIFAAAAFILGIVIIFSNKLSCGGKRQAK</sequence>
<feature type="transmembrane region" description="Helical" evidence="7">
    <location>
        <begin position="53"/>
        <end position="74"/>
    </location>
</feature>